<accession>A0A1Q9BV43</accession>
<evidence type="ECO:0000313" key="2">
    <source>
        <dbReference type="Proteomes" id="UP000186817"/>
    </source>
</evidence>
<organism evidence="1 2">
    <name type="scientific">Symbiodinium microadriaticum</name>
    <name type="common">Dinoflagellate</name>
    <name type="synonym">Zooxanthella microadriatica</name>
    <dbReference type="NCBI Taxonomy" id="2951"/>
    <lineage>
        <taxon>Eukaryota</taxon>
        <taxon>Sar</taxon>
        <taxon>Alveolata</taxon>
        <taxon>Dinophyceae</taxon>
        <taxon>Suessiales</taxon>
        <taxon>Symbiodiniaceae</taxon>
        <taxon>Symbiodinium</taxon>
    </lineage>
</organism>
<dbReference type="Proteomes" id="UP000186817">
    <property type="component" value="Unassembled WGS sequence"/>
</dbReference>
<keyword evidence="2" id="KW-1185">Reference proteome</keyword>
<name>A0A1Q9BV43_SYMMI</name>
<reference evidence="1 2" key="1">
    <citation type="submission" date="2016-02" db="EMBL/GenBank/DDBJ databases">
        <title>Genome analysis of coral dinoflagellate symbionts highlights evolutionary adaptations to a symbiotic lifestyle.</title>
        <authorList>
            <person name="Aranda M."/>
            <person name="Li Y."/>
            <person name="Liew Y.J."/>
            <person name="Baumgarten S."/>
            <person name="Simakov O."/>
            <person name="Wilson M."/>
            <person name="Piel J."/>
            <person name="Ashoor H."/>
            <person name="Bougouffa S."/>
            <person name="Bajic V.B."/>
            <person name="Ryu T."/>
            <person name="Ravasi T."/>
            <person name="Bayer T."/>
            <person name="Micklem G."/>
            <person name="Kim H."/>
            <person name="Bhak J."/>
            <person name="Lajeunesse T.C."/>
            <person name="Voolstra C.R."/>
        </authorList>
    </citation>
    <scope>NUCLEOTIDE SEQUENCE [LARGE SCALE GENOMIC DNA]</scope>
    <source>
        <strain evidence="1 2">CCMP2467</strain>
    </source>
</reference>
<dbReference type="AlphaFoldDB" id="A0A1Q9BV43"/>
<evidence type="ECO:0000313" key="1">
    <source>
        <dbReference type="EMBL" id="OLP74551.1"/>
    </source>
</evidence>
<comment type="caution">
    <text evidence="1">The sequence shown here is derived from an EMBL/GenBank/DDBJ whole genome shotgun (WGS) entry which is preliminary data.</text>
</comment>
<gene>
    <name evidence="1" type="ORF">AK812_SmicGene45871</name>
</gene>
<dbReference type="OrthoDB" id="10326892at2759"/>
<protein>
    <submittedName>
        <fullName evidence="1">Uncharacterized protein</fullName>
    </submittedName>
</protein>
<dbReference type="EMBL" id="LSRX01003548">
    <property type="protein sequence ID" value="OLP74551.1"/>
    <property type="molecule type" value="Genomic_DNA"/>
</dbReference>
<proteinExistence type="predicted"/>
<sequence>MSPFFGAAEGRWFRFLAGTSQRASQPAASVADAEGDSAAVVNAAAAVEEEYESQDGALSVRLRELGEKVDARVRSLIKYDLEVEIVVL</sequence>